<dbReference type="InterPro" id="IPR016461">
    <property type="entry name" value="COMT-like"/>
</dbReference>
<gene>
    <name evidence="5" type="primary">BMT</name>
    <name evidence="5" type="ORF">KSP40_PGU008628</name>
</gene>
<accession>A0ABR2MIS1</accession>
<evidence type="ECO:0000313" key="5">
    <source>
        <dbReference type="EMBL" id="KAK8963881.1"/>
    </source>
</evidence>
<dbReference type="Proteomes" id="UP001412067">
    <property type="component" value="Unassembled WGS sequence"/>
</dbReference>
<name>A0ABR2MIS1_9ASPA</name>
<dbReference type="SUPFAM" id="SSF53335">
    <property type="entry name" value="S-adenosyl-L-methionine-dependent methyltransferases"/>
    <property type="match status" value="1"/>
</dbReference>
<evidence type="ECO:0000256" key="3">
    <source>
        <dbReference type="ARBA" id="ARBA00022691"/>
    </source>
</evidence>
<dbReference type="Pfam" id="PF00891">
    <property type="entry name" value="Methyltransf_2"/>
    <property type="match status" value="1"/>
</dbReference>
<reference evidence="5 6" key="1">
    <citation type="journal article" date="2022" name="Nat. Plants">
        <title>Genomes of leafy and leafless Platanthera orchids illuminate the evolution of mycoheterotrophy.</title>
        <authorList>
            <person name="Li M.H."/>
            <person name="Liu K.W."/>
            <person name="Li Z."/>
            <person name="Lu H.C."/>
            <person name="Ye Q.L."/>
            <person name="Zhang D."/>
            <person name="Wang J.Y."/>
            <person name="Li Y.F."/>
            <person name="Zhong Z.M."/>
            <person name="Liu X."/>
            <person name="Yu X."/>
            <person name="Liu D.K."/>
            <person name="Tu X.D."/>
            <person name="Liu B."/>
            <person name="Hao Y."/>
            <person name="Liao X.Y."/>
            <person name="Jiang Y.T."/>
            <person name="Sun W.H."/>
            <person name="Chen J."/>
            <person name="Chen Y.Q."/>
            <person name="Ai Y."/>
            <person name="Zhai J.W."/>
            <person name="Wu S.S."/>
            <person name="Zhou Z."/>
            <person name="Hsiao Y.Y."/>
            <person name="Wu W.L."/>
            <person name="Chen Y.Y."/>
            <person name="Lin Y.F."/>
            <person name="Hsu J.L."/>
            <person name="Li C.Y."/>
            <person name="Wang Z.W."/>
            <person name="Zhao X."/>
            <person name="Zhong W.Y."/>
            <person name="Ma X.K."/>
            <person name="Ma L."/>
            <person name="Huang J."/>
            <person name="Chen G.Z."/>
            <person name="Huang M.Z."/>
            <person name="Huang L."/>
            <person name="Peng D.H."/>
            <person name="Luo Y.B."/>
            <person name="Zou S.Q."/>
            <person name="Chen S.P."/>
            <person name="Lan S."/>
            <person name="Tsai W.C."/>
            <person name="Van de Peer Y."/>
            <person name="Liu Z.J."/>
        </authorList>
    </citation>
    <scope>NUCLEOTIDE SEQUENCE [LARGE SCALE GENOMIC DNA]</scope>
    <source>
        <strain evidence="5">Lor288</strain>
    </source>
</reference>
<dbReference type="InterPro" id="IPR029063">
    <property type="entry name" value="SAM-dependent_MTases_sf"/>
</dbReference>
<dbReference type="PROSITE" id="PS51683">
    <property type="entry name" value="SAM_OMT_II"/>
    <property type="match status" value="1"/>
</dbReference>
<evidence type="ECO:0000256" key="1">
    <source>
        <dbReference type="ARBA" id="ARBA00022603"/>
    </source>
</evidence>
<keyword evidence="6" id="KW-1185">Reference proteome</keyword>
<feature type="domain" description="O-methyltransferase C-terminal" evidence="4">
    <location>
        <begin position="1"/>
        <end position="93"/>
    </location>
</feature>
<comment type="caution">
    <text evidence="5">The sequence shown here is derived from an EMBL/GenBank/DDBJ whole genome shotgun (WGS) entry which is preliminary data.</text>
</comment>
<evidence type="ECO:0000313" key="6">
    <source>
        <dbReference type="Proteomes" id="UP001412067"/>
    </source>
</evidence>
<evidence type="ECO:0000256" key="2">
    <source>
        <dbReference type="ARBA" id="ARBA00022679"/>
    </source>
</evidence>
<keyword evidence="1" id="KW-0489">Methyltransferase</keyword>
<keyword evidence="3" id="KW-0949">S-adenosyl-L-methionine</keyword>
<protein>
    <submittedName>
        <fullName evidence="5">Bergaptol O-methyltransferase</fullName>
    </submittedName>
</protein>
<keyword evidence="2" id="KW-0808">Transferase</keyword>
<dbReference type="Gene3D" id="3.40.50.150">
    <property type="entry name" value="Vaccinia Virus protein VP39"/>
    <property type="match status" value="1"/>
</dbReference>
<sequence length="111" mass="13029">MFDMIPKWSTISMQWILHNWNDEQCLTILKNCLRALRPAGKVIVLEYILPEVSNVNLDAREAYAIMNMMILFDGAKERTEKEFRSFAPKASFSEFKISCNFLKYNVMELVK</sequence>
<organism evidence="5 6">
    <name type="scientific">Platanthera guangdongensis</name>
    <dbReference type="NCBI Taxonomy" id="2320717"/>
    <lineage>
        <taxon>Eukaryota</taxon>
        <taxon>Viridiplantae</taxon>
        <taxon>Streptophyta</taxon>
        <taxon>Embryophyta</taxon>
        <taxon>Tracheophyta</taxon>
        <taxon>Spermatophyta</taxon>
        <taxon>Magnoliopsida</taxon>
        <taxon>Liliopsida</taxon>
        <taxon>Asparagales</taxon>
        <taxon>Orchidaceae</taxon>
        <taxon>Orchidoideae</taxon>
        <taxon>Orchideae</taxon>
        <taxon>Orchidinae</taxon>
        <taxon>Platanthera</taxon>
    </lineage>
</organism>
<dbReference type="EMBL" id="JBBWWR010000007">
    <property type="protein sequence ID" value="KAK8963881.1"/>
    <property type="molecule type" value="Genomic_DNA"/>
</dbReference>
<dbReference type="PANTHER" id="PTHR11746">
    <property type="entry name" value="O-METHYLTRANSFERASE"/>
    <property type="match status" value="1"/>
</dbReference>
<dbReference type="InterPro" id="IPR001077">
    <property type="entry name" value="COMT_C"/>
</dbReference>
<proteinExistence type="predicted"/>
<evidence type="ECO:0000259" key="4">
    <source>
        <dbReference type="Pfam" id="PF00891"/>
    </source>
</evidence>